<organism evidence="1 2">
    <name type="scientific">Boseongicola aestuarii</name>
    <dbReference type="NCBI Taxonomy" id="1470561"/>
    <lineage>
        <taxon>Bacteria</taxon>
        <taxon>Pseudomonadati</taxon>
        <taxon>Pseudomonadota</taxon>
        <taxon>Alphaproteobacteria</taxon>
        <taxon>Rhodobacterales</taxon>
        <taxon>Paracoccaceae</taxon>
        <taxon>Boseongicola</taxon>
    </lineage>
</organism>
<evidence type="ECO:0000313" key="1">
    <source>
        <dbReference type="EMBL" id="SMX22441.1"/>
    </source>
</evidence>
<dbReference type="AlphaFoldDB" id="A0A238IWM9"/>
<name>A0A238IWM9_9RHOB</name>
<dbReference type="Proteomes" id="UP000201838">
    <property type="component" value="Unassembled WGS sequence"/>
</dbReference>
<gene>
    <name evidence="1" type="ORF">BOA8489_00537</name>
</gene>
<sequence>MPRQDDPADPRGLIYESFRIDGIGEPECRSIFLDWAIGVPLGEDSSALVRKLLGRFGAEYPDHPMTSVLTEALNPPAARGRRGGAMARRKQD</sequence>
<evidence type="ECO:0000313" key="2">
    <source>
        <dbReference type="Proteomes" id="UP000201838"/>
    </source>
</evidence>
<reference evidence="1 2" key="1">
    <citation type="submission" date="2017-05" db="EMBL/GenBank/DDBJ databases">
        <authorList>
            <person name="Song R."/>
            <person name="Chenine A.L."/>
            <person name="Ruprecht R.M."/>
        </authorList>
    </citation>
    <scope>NUCLEOTIDE SEQUENCE [LARGE SCALE GENOMIC DNA]</scope>
    <source>
        <strain evidence="1 2">CECT 8489</strain>
    </source>
</reference>
<keyword evidence="2" id="KW-1185">Reference proteome</keyword>
<dbReference type="RefSeq" id="WP_093972391.1">
    <property type="nucleotide sequence ID" value="NZ_FXXQ01000001.1"/>
</dbReference>
<dbReference type="EMBL" id="FXXQ01000001">
    <property type="protein sequence ID" value="SMX22441.1"/>
    <property type="molecule type" value="Genomic_DNA"/>
</dbReference>
<proteinExistence type="predicted"/>
<dbReference type="OrthoDB" id="7778431at2"/>
<protein>
    <submittedName>
        <fullName evidence="1">Uncharacterized protein</fullName>
    </submittedName>
</protein>
<accession>A0A238IWM9</accession>